<dbReference type="InterPro" id="IPR005586">
    <property type="entry name" value="ABC_trans_aux"/>
</dbReference>
<evidence type="ECO:0000313" key="3">
    <source>
        <dbReference type="Proteomes" id="UP000294881"/>
    </source>
</evidence>
<dbReference type="Proteomes" id="UP000294881">
    <property type="component" value="Unassembled WGS sequence"/>
</dbReference>
<keyword evidence="3" id="KW-1185">Reference proteome</keyword>
<dbReference type="PROSITE" id="PS51257">
    <property type="entry name" value="PROKAR_LIPOPROTEIN"/>
    <property type="match status" value="1"/>
</dbReference>
<organism evidence="2 3">
    <name type="scientific">Camelimonas lactis</name>
    <dbReference type="NCBI Taxonomy" id="659006"/>
    <lineage>
        <taxon>Bacteria</taxon>
        <taxon>Pseudomonadati</taxon>
        <taxon>Pseudomonadota</taxon>
        <taxon>Alphaproteobacteria</taxon>
        <taxon>Hyphomicrobiales</taxon>
        <taxon>Chelatococcaceae</taxon>
        <taxon>Camelimonas</taxon>
    </lineage>
</organism>
<name>A0A4V2RXJ7_9HYPH</name>
<evidence type="ECO:0000313" key="2">
    <source>
        <dbReference type="EMBL" id="TCO14248.1"/>
    </source>
</evidence>
<protein>
    <submittedName>
        <fullName evidence="2">Cholesterol transport system auxiliary component</fullName>
    </submittedName>
</protein>
<dbReference type="SUPFAM" id="SSF159594">
    <property type="entry name" value="XCC0632-like"/>
    <property type="match status" value="1"/>
</dbReference>
<proteinExistence type="predicted"/>
<feature type="domain" description="ABC-type transport auxiliary lipoprotein component" evidence="1">
    <location>
        <begin position="52"/>
        <end position="192"/>
    </location>
</feature>
<comment type="caution">
    <text evidence="2">The sequence shown here is derived from an EMBL/GenBank/DDBJ whole genome shotgun (WGS) entry which is preliminary data.</text>
</comment>
<gene>
    <name evidence="2" type="ORF">EV666_104201</name>
</gene>
<evidence type="ECO:0000259" key="1">
    <source>
        <dbReference type="Pfam" id="PF03886"/>
    </source>
</evidence>
<dbReference type="Gene3D" id="3.40.50.10610">
    <property type="entry name" value="ABC-type transport auxiliary lipoprotein component"/>
    <property type="match status" value="1"/>
</dbReference>
<dbReference type="EMBL" id="SLWL01000004">
    <property type="protein sequence ID" value="TCO14248.1"/>
    <property type="molecule type" value="Genomic_DNA"/>
</dbReference>
<sequence length="200" mass="20813">MWKASDMRALHPARLAFAFGGVLLLAGCGGGPAPATFDLSAARDFGRLGGGGQLAVTEPVALQPINSERIIVRQGASVSFVGGGQWSDKLPALVQARLIQTFENGSRIATVGRPSTLANAGAMLASELRAFEIDATRQVAVVEITARIVQASGPVTAARIFRAEVPVNGAIDAASATRALDEAQQQVLVQIVRWASGGRR</sequence>
<dbReference type="AlphaFoldDB" id="A0A4V2RXJ7"/>
<dbReference type="Pfam" id="PF03886">
    <property type="entry name" value="ABC_trans_aux"/>
    <property type="match status" value="1"/>
</dbReference>
<reference evidence="2 3" key="1">
    <citation type="submission" date="2019-03" db="EMBL/GenBank/DDBJ databases">
        <title>Genomic Encyclopedia of Type Strains, Phase IV (KMG-IV): sequencing the most valuable type-strain genomes for metagenomic binning, comparative biology and taxonomic classification.</title>
        <authorList>
            <person name="Goeker M."/>
        </authorList>
    </citation>
    <scope>NUCLEOTIDE SEQUENCE [LARGE SCALE GENOMIC DNA]</scope>
    <source>
        <strain evidence="2 3">DSM 22958</strain>
    </source>
</reference>
<dbReference type="RefSeq" id="WP_245514271.1">
    <property type="nucleotide sequence ID" value="NZ_JBHUNN010000002.1"/>
</dbReference>
<accession>A0A4V2RXJ7</accession>